<accession>A0A8J2TV68</accession>
<proteinExistence type="predicted"/>
<dbReference type="AlphaFoldDB" id="A0A8J2TV68"/>
<dbReference type="Gene3D" id="3.40.190.10">
    <property type="entry name" value="Periplasmic binding protein-like II"/>
    <property type="match status" value="1"/>
</dbReference>
<dbReference type="EMBL" id="BMFY01000001">
    <property type="protein sequence ID" value="GGA02599.1"/>
    <property type="molecule type" value="Genomic_DNA"/>
</dbReference>
<dbReference type="Proteomes" id="UP000616114">
    <property type="component" value="Unassembled WGS sequence"/>
</dbReference>
<gene>
    <name evidence="2" type="ORF">GCM10011333_01450</name>
</gene>
<name>A0A8J2TV68_9MICO</name>
<evidence type="ECO:0000313" key="2">
    <source>
        <dbReference type="EMBL" id="GGA02599.1"/>
    </source>
</evidence>
<evidence type="ECO:0000313" key="3">
    <source>
        <dbReference type="Proteomes" id="UP000616114"/>
    </source>
</evidence>
<protein>
    <recommendedName>
        <fullName evidence="1">Solute-binding protein family 3/N-terminal domain-containing protein</fullName>
    </recommendedName>
</protein>
<keyword evidence="3" id="KW-1185">Reference proteome</keyword>
<feature type="domain" description="Solute-binding protein family 3/N-terminal" evidence="1">
    <location>
        <begin position="69"/>
        <end position="135"/>
    </location>
</feature>
<dbReference type="RefSeq" id="WP_188549005.1">
    <property type="nucleotide sequence ID" value="NZ_BMFY01000001.1"/>
</dbReference>
<dbReference type="SUPFAM" id="SSF53850">
    <property type="entry name" value="Periplasmic binding protein-like II"/>
    <property type="match status" value="1"/>
</dbReference>
<reference evidence="2" key="1">
    <citation type="journal article" date="2014" name="Int. J. Syst. Evol. Microbiol.">
        <title>Complete genome sequence of Corynebacterium casei LMG S-19264T (=DSM 44701T), isolated from a smear-ripened cheese.</title>
        <authorList>
            <consortium name="US DOE Joint Genome Institute (JGI-PGF)"/>
            <person name="Walter F."/>
            <person name="Albersmeier A."/>
            <person name="Kalinowski J."/>
            <person name="Ruckert C."/>
        </authorList>
    </citation>
    <scope>NUCLEOTIDE SEQUENCE</scope>
    <source>
        <strain evidence="2">CGMCC 1.12785</strain>
    </source>
</reference>
<reference evidence="2" key="2">
    <citation type="submission" date="2020-09" db="EMBL/GenBank/DDBJ databases">
        <authorList>
            <person name="Sun Q."/>
            <person name="Zhou Y."/>
        </authorList>
    </citation>
    <scope>NUCLEOTIDE SEQUENCE</scope>
    <source>
        <strain evidence="2">CGMCC 1.12785</strain>
    </source>
</reference>
<organism evidence="2 3">
    <name type="scientific">Sediminivirga luteola</name>
    <dbReference type="NCBI Taxonomy" id="1774748"/>
    <lineage>
        <taxon>Bacteria</taxon>
        <taxon>Bacillati</taxon>
        <taxon>Actinomycetota</taxon>
        <taxon>Actinomycetes</taxon>
        <taxon>Micrococcales</taxon>
        <taxon>Brevibacteriaceae</taxon>
        <taxon>Sediminivirga</taxon>
    </lineage>
</organism>
<dbReference type="InterPro" id="IPR001638">
    <property type="entry name" value="Solute-binding_3/MltF_N"/>
</dbReference>
<sequence length="171" mass="18287">MDASTTPHRPSPATRGAPPRVLTALIATLALLGGCALPLDPEDSLERIRGGELLVGATEHLPWVDLSGERPAGPEVDLVEDYAGRAEADVVWVLGSEGELVRQLRDGEIDLIIGGFDDQTPWEKEAAVTRPYATSADGTGRVLLTRQGENGFLFDLESFLVEREEAAGASR</sequence>
<comment type="caution">
    <text evidence="2">The sequence shown here is derived from an EMBL/GenBank/DDBJ whole genome shotgun (WGS) entry which is preliminary data.</text>
</comment>
<dbReference type="Pfam" id="PF00497">
    <property type="entry name" value="SBP_bac_3"/>
    <property type="match status" value="1"/>
</dbReference>
<evidence type="ECO:0000259" key="1">
    <source>
        <dbReference type="Pfam" id="PF00497"/>
    </source>
</evidence>